<dbReference type="Proteomes" id="UP000791080">
    <property type="component" value="Unassembled WGS sequence"/>
</dbReference>
<name>A0ABT1JD63_ACTCY</name>
<comment type="caution">
    <text evidence="1">The sequence shown here is derived from an EMBL/GenBank/DDBJ whole genome shotgun (WGS) entry which is preliminary data.</text>
</comment>
<proteinExistence type="predicted"/>
<sequence length="175" mass="18475">MGKTTTAYEIGRLLAARDVPHALIDTDELDRVHPQPPPDSPGAGLAGSNLAAIWGNFAAAGHSRLVLTGVFADIASELPWIAHAVPGAAFTVARLTADESTLADRVLRREVGSGAEEQLVRTARQVETIRRRTGRPDTVVVDTTGRSVPEVAREVLAGWPPAQERSAPPPPTPTG</sequence>
<reference evidence="1 2" key="2">
    <citation type="submission" date="2022-06" db="EMBL/GenBank/DDBJ databases">
        <title>Genomic Encyclopedia of Type Strains, Phase I: the one thousand microbial genomes (KMG-I) project.</title>
        <authorList>
            <person name="Kyrpides N."/>
        </authorList>
    </citation>
    <scope>NUCLEOTIDE SEQUENCE [LARGE SCALE GENOMIC DNA]</scope>
    <source>
        <strain evidence="1 2">DSM 43889</strain>
    </source>
</reference>
<keyword evidence="2" id="KW-1185">Reference proteome</keyword>
<dbReference type="Gene3D" id="3.40.50.300">
    <property type="entry name" value="P-loop containing nucleotide triphosphate hydrolases"/>
    <property type="match status" value="1"/>
</dbReference>
<dbReference type="EMBL" id="AUBJ02000001">
    <property type="protein sequence ID" value="MCP2330103.1"/>
    <property type="molecule type" value="Genomic_DNA"/>
</dbReference>
<dbReference type="InterPro" id="IPR027417">
    <property type="entry name" value="P-loop_NTPase"/>
</dbReference>
<protein>
    <submittedName>
        <fullName evidence="1">Uncharacterized protein</fullName>
    </submittedName>
</protein>
<evidence type="ECO:0000313" key="2">
    <source>
        <dbReference type="Proteomes" id="UP000791080"/>
    </source>
</evidence>
<accession>A0ABT1JD63</accession>
<evidence type="ECO:0000313" key="1">
    <source>
        <dbReference type="EMBL" id="MCP2330103.1"/>
    </source>
</evidence>
<dbReference type="SUPFAM" id="SSF52540">
    <property type="entry name" value="P-loop containing nucleoside triphosphate hydrolases"/>
    <property type="match status" value="1"/>
</dbReference>
<gene>
    <name evidence="1" type="ORF">G443_000373</name>
</gene>
<reference evidence="1 2" key="1">
    <citation type="submission" date="2013-07" db="EMBL/GenBank/DDBJ databases">
        <authorList>
            <consortium name="DOE Joint Genome Institute"/>
            <person name="Reeve W."/>
            <person name="Huntemann M."/>
            <person name="Han J."/>
            <person name="Chen A."/>
            <person name="Kyrpides N."/>
            <person name="Mavromatis K."/>
            <person name="Markowitz V."/>
            <person name="Palaniappan K."/>
            <person name="Ivanova N."/>
            <person name="Schaumberg A."/>
            <person name="Pati A."/>
            <person name="Liolios K."/>
            <person name="Nordberg H.P."/>
            <person name="Cantor M.N."/>
            <person name="Hua S.X."/>
            <person name="Woyke T."/>
        </authorList>
    </citation>
    <scope>NUCLEOTIDE SEQUENCE [LARGE SCALE GENOMIC DNA]</scope>
    <source>
        <strain evidence="1 2">DSM 43889</strain>
    </source>
</reference>
<organism evidence="1 2">
    <name type="scientific">Actinoalloteichus caeruleus DSM 43889</name>
    <dbReference type="NCBI Taxonomy" id="1120930"/>
    <lineage>
        <taxon>Bacteria</taxon>
        <taxon>Bacillati</taxon>
        <taxon>Actinomycetota</taxon>
        <taxon>Actinomycetes</taxon>
        <taxon>Pseudonocardiales</taxon>
        <taxon>Pseudonocardiaceae</taxon>
        <taxon>Actinoalloteichus</taxon>
        <taxon>Actinoalloteichus cyanogriseus</taxon>
    </lineage>
</organism>